<evidence type="ECO:0000256" key="4">
    <source>
        <dbReference type="ARBA" id="ARBA00022679"/>
    </source>
</evidence>
<dbReference type="InterPro" id="IPR044851">
    <property type="entry name" value="Wax_synthase"/>
</dbReference>
<evidence type="ECO:0000259" key="8">
    <source>
        <dbReference type="Pfam" id="PF13813"/>
    </source>
</evidence>
<comment type="caution">
    <text evidence="9">The sequence shown here is derived from an EMBL/GenBank/DDBJ whole genome shotgun (WGS) entry which is preliminary data.</text>
</comment>
<sequence>MLPIADPGRGLAAIFAASLALSAFCQRHVARAPAGPRRSAAVALLLAAHFASPLAFETGTGACVCAMLSATLFGWWGTMKVLACVLSAAGPLSHSAHASPATFYAAYFLPVTLAPGACGDEAEGTPSARALCARFVSKLGLMLCVLAALDPRDDGTPAHAALRAGTVCGDLLWALTVLLAASGMMDFSGALAVLALGVPVREAFRSPLAATSLCDFWGRRWNLTAVRLLRACCYEPLRASGVPRAVATGATFAVSGLAHEAIMAYGSAERYGPHVSGRWLAFFVVQGALCAAEAALGLAHERVHARGQPSGAGGGAVGVLGALELSARRLACVGIVFASARPLFLAPAYAVGWPHLLSSSMLRVPRLVLRAAGVNVPLAAVG</sequence>
<evidence type="ECO:0000313" key="10">
    <source>
        <dbReference type="Proteomes" id="UP000751190"/>
    </source>
</evidence>
<keyword evidence="5" id="KW-0812">Transmembrane</keyword>
<organism evidence="9 10">
    <name type="scientific">Diacronema lutheri</name>
    <name type="common">Unicellular marine alga</name>
    <name type="synonym">Monochrysis lutheri</name>
    <dbReference type="NCBI Taxonomy" id="2081491"/>
    <lineage>
        <taxon>Eukaryota</taxon>
        <taxon>Haptista</taxon>
        <taxon>Haptophyta</taxon>
        <taxon>Pavlovophyceae</taxon>
        <taxon>Pavlovales</taxon>
        <taxon>Pavlovaceae</taxon>
        <taxon>Diacronema</taxon>
    </lineage>
</organism>
<dbReference type="GO" id="GO:0008374">
    <property type="term" value="F:O-acyltransferase activity"/>
    <property type="evidence" value="ECO:0007669"/>
    <property type="project" value="InterPro"/>
</dbReference>
<evidence type="ECO:0000256" key="1">
    <source>
        <dbReference type="ARBA" id="ARBA00004141"/>
    </source>
</evidence>
<keyword evidence="6" id="KW-1133">Transmembrane helix</keyword>
<dbReference type="Pfam" id="PF13813">
    <property type="entry name" value="MBOAT_2"/>
    <property type="match status" value="1"/>
</dbReference>
<proteinExistence type="inferred from homology"/>
<dbReference type="InterPro" id="IPR032805">
    <property type="entry name" value="Wax_synthase_dom"/>
</dbReference>
<evidence type="ECO:0000256" key="2">
    <source>
        <dbReference type="ARBA" id="ARBA00005179"/>
    </source>
</evidence>
<evidence type="ECO:0000256" key="5">
    <source>
        <dbReference type="ARBA" id="ARBA00022692"/>
    </source>
</evidence>
<dbReference type="AlphaFoldDB" id="A0A8J5XB91"/>
<accession>A0A8J5XB91</accession>
<dbReference type="PANTHER" id="PTHR31595:SF57">
    <property type="entry name" value="OS04G0481900 PROTEIN"/>
    <property type="match status" value="1"/>
</dbReference>
<reference evidence="9" key="1">
    <citation type="submission" date="2021-05" db="EMBL/GenBank/DDBJ databases">
        <title>The genome of the haptophyte Pavlova lutheri (Diacronema luteri, Pavlovales) - a model for lipid biosynthesis in eukaryotic algae.</title>
        <authorList>
            <person name="Hulatt C.J."/>
            <person name="Posewitz M.C."/>
        </authorList>
    </citation>
    <scope>NUCLEOTIDE SEQUENCE</scope>
    <source>
        <strain evidence="9">NIVA-4/92</strain>
    </source>
</reference>
<comment type="pathway">
    <text evidence="2">Secondary metabolite biosynthesis.</text>
</comment>
<keyword evidence="10" id="KW-1185">Reference proteome</keyword>
<dbReference type="GO" id="GO:0016020">
    <property type="term" value="C:membrane"/>
    <property type="evidence" value="ECO:0007669"/>
    <property type="project" value="UniProtKB-SubCell"/>
</dbReference>
<feature type="domain" description="Wax synthase" evidence="8">
    <location>
        <begin position="202"/>
        <end position="280"/>
    </location>
</feature>
<protein>
    <recommendedName>
        <fullName evidence="8">Wax synthase domain-containing protein</fullName>
    </recommendedName>
</protein>
<dbReference type="GO" id="GO:0006629">
    <property type="term" value="P:lipid metabolic process"/>
    <property type="evidence" value="ECO:0007669"/>
    <property type="project" value="InterPro"/>
</dbReference>
<evidence type="ECO:0000256" key="7">
    <source>
        <dbReference type="ARBA" id="ARBA00023136"/>
    </source>
</evidence>
<name>A0A8J5XB91_DIALT</name>
<evidence type="ECO:0000256" key="6">
    <source>
        <dbReference type="ARBA" id="ARBA00022989"/>
    </source>
</evidence>
<dbReference type="EMBL" id="JAGTXO010000033">
    <property type="protein sequence ID" value="KAG8460287.1"/>
    <property type="molecule type" value="Genomic_DNA"/>
</dbReference>
<dbReference type="OrthoDB" id="1077582at2759"/>
<evidence type="ECO:0000256" key="3">
    <source>
        <dbReference type="ARBA" id="ARBA00007282"/>
    </source>
</evidence>
<dbReference type="PANTHER" id="PTHR31595">
    <property type="entry name" value="LONG-CHAIN-ALCOHOL O-FATTY-ACYLTRANSFERASE 3-RELATED"/>
    <property type="match status" value="1"/>
</dbReference>
<comment type="similarity">
    <text evidence="3">Belongs to the wax synthase family.</text>
</comment>
<comment type="subcellular location">
    <subcellularLocation>
        <location evidence="1">Membrane</location>
        <topology evidence="1">Multi-pass membrane protein</topology>
    </subcellularLocation>
</comment>
<gene>
    <name evidence="9" type="ORF">KFE25_011778</name>
</gene>
<keyword evidence="4" id="KW-0808">Transferase</keyword>
<keyword evidence="7" id="KW-0472">Membrane</keyword>
<dbReference type="Proteomes" id="UP000751190">
    <property type="component" value="Unassembled WGS sequence"/>
</dbReference>
<evidence type="ECO:0000313" key="9">
    <source>
        <dbReference type="EMBL" id="KAG8460287.1"/>
    </source>
</evidence>